<dbReference type="CDD" id="cd01029">
    <property type="entry name" value="TOPRIM_primases"/>
    <property type="match status" value="1"/>
</dbReference>
<evidence type="ECO:0000313" key="2">
    <source>
        <dbReference type="EMBL" id="CDL65258.1"/>
    </source>
</evidence>
<dbReference type="EMBL" id="HG796221">
    <property type="protein sequence ID" value="CDL65258.1"/>
    <property type="molecule type" value="Genomic_DNA"/>
</dbReference>
<reference evidence="2 3" key="1">
    <citation type="submission" date="2013-10" db="EMBL/GenBank/DDBJ databases">
        <title>Novel phages display a temperature dependent lifestyle choice that underpins the population dynamics of a tropical bacterial pathogen.</title>
        <authorList>
            <person name="Shan J."/>
            <person name="Korbrisate S."/>
            <person name="Adler-Lazer N."/>
            <person name="Clokie M."/>
            <person name="Galyov E."/>
        </authorList>
    </citation>
    <scope>NUCLEOTIDE SEQUENCE [LARGE SCALE GENOMIC DNA]</scope>
</reference>
<organism evidence="2 3">
    <name type="scientific">Burkholderia phage Bp-AMP4</name>
    <dbReference type="NCBI Taxonomy" id="1437329"/>
    <lineage>
        <taxon>Viruses</taxon>
        <taxon>Duplodnaviria</taxon>
        <taxon>Heunggongvirae</taxon>
        <taxon>Uroviricota</taxon>
        <taxon>Caudoviricetes</taxon>
        <taxon>Autographivirales</taxon>
        <taxon>Autonotataviridae</taxon>
        <taxon>Ampunavirus</taxon>
        <taxon>Ampunavirus BpAMP1</taxon>
    </lineage>
</organism>
<protein>
    <submittedName>
        <fullName evidence="2">Putative DNA primase</fullName>
    </submittedName>
</protein>
<evidence type="ECO:0000313" key="3">
    <source>
        <dbReference type="Proteomes" id="UP000030924"/>
    </source>
</evidence>
<accession>A0A0A8KXL3</accession>
<dbReference type="Pfam" id="PF13155">
    <property type="entry name" value="Toprim_2"/>
    <property type="match status" value="1"/>
</dbReference>
<name>A0A0A8KXL3_9CAUD</name>
<dbReference type="Gene3D" id="3.40.1360.10">
    <property type="match status" value="1"/>
</dbReference>
<feature type="region of interest" description="Disordered" evidence="1">
    <location>
        <begin position="1"/>
        <end position="22"/>
    </location>
</feature>
<evidence type="ECO:0000256" key="1">
    <source>
        <dbReference type="SAM" id="MobiDB-lite"/>
    </source>
</evidence>
<sequence length="280" mass="31231">MLDPKSWLDAAQATDEGRKRRVDHDCGGGRTLIVSNEERCYSAFCFRCDDRGWFPKPQESLSERIARRAREAHQDEAAAASVDLPEPINTDPASWPVKAAVWLYKAGIGKPEIAELGAYWHEPMGRVVLPVISGEEIVYWQARDPFWTRTSNRPKYINPETDKQHLVAKYGRGDPLVLTEDVLSAFRVGQVTEAWSLLGTNLTDAVLVRIFERGGKVRVWLDPDAAGRKASRTIINRLTACGVDASAIHTQRDPKLYSRRDIALVIGRDTPAPAEDAGQV</sequence>
<gene>
    <name evidence="2" type="primary">gp26c</name>
</gene>
<dbReference type="Proteomes" id="UP000030924">
    <property type="component" value="Segment"/>
</dbReference>
<dbReference type="InterPro" id="IPR034154">
    <property type="entry name" value="TOPRIM_DnaG/twinkle"/>
</dbReference>
<proteinExistence type="predicted"/>
<dbReference type="SUPFAM" id="SSF56731">
    <property type="entry name" value="DNA primase core"/>
    <property type="match status" value="1"/>
</dbReference>